<protein>
    <submittedName>
        <fullName evidence="1">Uncharacterized protein</fullName>
    </submittedName>
</protein>
<sequence length="57" mass="6503">MTKSDGDEKWSMQRTLCFDYTPRHTSILLTCSSLICPFPARNALEIIALIFRGARIL</sequence>
<dbReference type="Proteomes" id="UP000012073">
    <property type="component" value="Unassembled WGS sequence"/>
</dbReference>
<gene>
    <name evidence="1" type="ORF">CHC_T00003641001</name>
</gene>
<dbReference type="GeneID" id="17322257"/>
<proteinExistence type="predicted"/>
<dbReference type="RefSeq" id="XP_005714544.1">
    <property type="nucleotide sequence ID" value="XM_005714487.1"/>
</dbReference>
<dbReference type="EMBL" id="HG001706">
    <property type="protein sequence ID" value="CDF34725.1"/>
    <property type="molecule type" value="Genomic_DNA"/>
</dbReference>
<evidence type="ECO:0000313" key="2">
    <source>
        <dbReference type="Proteomes" id="UP000012073"/>
    </source>
</evidence>
<organism evidence="1 2">
    <name type="scientific">Chondrus crispus</name>
    <name type="common">Carrageen Irish moss</name>
    <name type="synonym">Polymorpha crispa</name>
    <dbReference type="NCBI Taxonomy" id="2769"/>
    <lineage>
        <taxon>Eukaryota</taxon>
        <taxon>Rhodophyta</taxon>
        <taxon>Florideophyceae</taxon>
        <taxon>Rhodymeniophycidae</taxon>
        <taxon>Gigartinales</taxon>
        <taxon>Gigartinaceae</taxon>
        <taxon>Chondrus</taxon>
    </lineage>
</organism>
<accession>R7QB78</accession>
<keyword evidence="2" id="KW-1185">Reference proteome</keyword>
<dbReference type="Gramene" id="CDF34725">
    <property type="protein sequence ID" value="CDF34725"/>
    <property type="gene ID" value="CHC_T00003641001"/>
</dbReference>
<reference evidence="2" key="1">
    <citation type="journal article" date="2013" name="Proc. Natl. Acad. Sci. U.S.A.">
        <title>Genome structure and metabolic features in the red seaweed Chondrus crispus shed light on evolution of the Archaeplastida.</title>
        <authorList>
            <person name="Collen J."/>
            <person name="Porcel B."/>
            <person name="Carre W."/>
            <person name="Ball S.G."/>
            <person name="Chaparro C."/>
            <person name="Tonon T."/>
            <person name="Barbeyron T."/>
            <person name="Michel G."/>
            <person name="Noel B."/>
            <person name="Valentin K."/>
            <person name="Elias M."/>
            <person name="Artiguenave F."/>
            <person name="Arun A."/>
            <person name="Aury J.M."/>
            <person name="Barbosa-Neto J.F."/>
            <person name="Bothwell J.H."/>
            <person name="Bouget F.Y."/>
            <person name="Brillet L."/>
            <person name="Cabello-Hurtado F."/>
            <person name="Capella-Gutierrez S."/>
            <person name="Charrier B."/>
            <person name="Cladiere L."/>
            <person name="Cock J.M."/>
            <person name="Coelho S.M."/>
            <person name="Colleoni C."/>
            <person name="Czjzek M."/>
            <person name="Da Silva C."/>
            <person name="Delage L."/>
            <person name="Denoeud F."/>
            <person name="Deschamps P."/>
            <person name="Dittami S.M."/>
            <person name="Gabaldon T."/>
            <person name="Gachon C.M."/>
            <person name="Groisillier A."/>
            <person name="Herve C."/>
            <person name="Jabbari K."/>
            <person name="Katinka M."/>
            <person name="Kloareg B."/>
            <person name="Kowalczyk N."/>
            <person name="Labadie K."/>
            <person name="Leblanc C."/>
            <person name="Lopez P.J."/>
            <person name="McLachlan D.H."/>
            <person name="Meslet-Cladiere L."/>
            <person name="Moustafa A."/>
            <person name="Nehr Z."/>
            <person name="Nyvall Collen P."/>
            <person name="Panaud O."/>
            <person name="Partensky F."/>
            <person name="Poulain J."/>
            <person name="Rensing S.A."/>
            <person name="Rousvoal S."/>
            <person name="Samson G."/>
            <person name="Symeonidi A."/>
            <person name="Weissenbach J."/>
            <person name="Zambounis A."/>
            <person name="Wincker P."/>
            <person name="Boyen C."/>
        </authorList>
    </citation>
    <scope>NUCLEOTIDE SEQUENCE [LARGE SCALE GENOMIC DNA]</scope>
    <source>
        <strain evidence="2">cv. Stackhouse</strain>
    </source>
</reference>
<name>R7QB78_CHOCR</name>
<dbReference type="KEGG" id="ccp:CHC_T00003641001"/>
<evidence type="ECO:0000313" key="1">
    <source>
        <dbReference type="EMBL" id="CDF34725.1"/>
    </source>
</evidence>
<dbReference type="AlphaFoldDB" id="R7QB78"/>